<evidence type="ECO:0000313" key="2">
    <source>
        <dbReference type="EMBL" id="RDL39601.1"/>
    </source>
</evidence>
<feature type="compositionally biased region" description="Acidic residues" evidence="1">
    <location>
        <begin position="50"/>
        <end position="67"/>
    </location>
</feature>
<gene>
    <name evidence="2" type="ORF">BP5553_03941</name>
</gene>
<proteinExistence type="predicted"/>
<organism evidence="2 3">
    <name type="scientific">Venustampulla echinocandica</name>
    <dbReference type="NCBI Taxonomy" id="2656787"/>
    <lineage>
        <taxon>Eukaryota</taxon>
        <taxon>Fungi</taxon>
        <taxon>Dikarya</taxon>
        <taxon>Ascomycota</taxon>
        <taxon>Pezizomycotina</taxon>
        <taxon>Leotiomycetes</taxon>
        <taxon>Helotiales</taxon>
        <taxon>Pleuroascaceae</taxon>
        <taxon>Venustampulla</taxon>
    </lineage>
</organism>
<dbReference type="RefSeq" id="XP_031872257.1">
    <property type="nucleotide sequence ID" value="XM_032012564.1"/>
</dbReference>
<dbReference type="EMBL" id="NPIC01000002">
    <property type="protein sequence ID" value="RDL39601.1"/>
    <property type="molecule type" value="Genomic_DNA"/>
</dbReference>
<comment type="caution">
    <text evidence="2">The sequence shown here is derived from an EMBL/GenBank/DDBJ whole genome shotgun (WGS) entry which is preliminary data.</text>
</comment>
<evidence type="ECO:0000313" key="3">
    <source>
        <dbReference type="Proteomes" id="UP000254866"/>
    </source>
</evidence>
<feature type="region of interest" description="Disordered" evidence="1">
    <location>
        <begin position="34"/>
        <end position="67"/>
    </location>
</feature>
<accession>A0A370TVP8</accession>
<protein>
    <submittedName>
        <fullName evidence="2">Uncharacterized protein</fullName>
    </submittedName>
</protein>
<dbReference type="AlphaFoldDB" id="A0A370TVP8"/>
<sequence>MFEARRLDSRVASKVDDLPLILASSIRSWELEVPAVDWGDSEGNTGDQVENGDGDDDDDDDDDEELA</sequence>
<name>A0A370TVP8_9HELO</name>
<dbReference type="GeneID" id="43596790"/>
<keyword evidence="3" id="KW-1185">Reference proteome</keyword>
<evidence type="ECO:0000256" key="1">
    <source>
        <dbReference type="SAM" id="MobiDB-lite"/>
    </source>
</evidence>
<reference evidence="2 3" key="1">
    <citation type="journal article" date="2018" name="IMA Fungus">
        <title>IMA Genome-F 9: Draft genome sequence of Annulohypoxylon stygium, Aspergillus mulundensis, Berkeleyomyces basicola (syn. Thielaviopsis basicola), Ceratocystis smalleyi, two Cercospora beticola strains, Coleophoma cylindrospora, Fusarium fracticaudum, Phialophora cf. hyalina, and Morchella septimelata.</title>
        <authorList>
            <person name="Wingfield B.D."/>
            <person name="Bills G.F."/>
            <person name="Dong Y."/>
            <person name="Huang W."/>
            <person name="Nel W.J."/>
            <person name="Swalarsk-Parry B.S."/>
            <person name="Vaghefi N."/>
            <person name="Wilken P.M."/>
            <person name="An Z."/>
            <person name="de Beer Z.W."/>
            <person name="De Vos L."/>
            <person name="Chen L."/>
            <person name="Duong T.A."/>
            <person name="Gao Y."/>
            <person name="Hammerbacher A."/>
            <person name="Kikkert J.R."/>
            <person name="Li Y."/>
            <person name="Li H."/>
            <person name="Li K."/>
            <person name="Li Q."/>
            <person name="Liu X."/>
            <person name="Ma X."/>
            <person name="Naidoo K."/>
            <person name="Pethybridge S.J."/>
            <person name="Sun J."/>
            <person name="Steenkamp E.T."/>
            <person name="van der Nest M.A."/>
            <person name="van Wyk S."/>
            <person name="Wingfield M.J."/>
            <person name="Xiong C."/>
            <person name="Yue Q."/>
            <person name="Zhang X."/>
        </authorList>
    </citation>
    <scope>NUCLEOTIDE SEQUENCE [LARGE SCALE GENOMIC DNA]</scope>
    <source>
        <strain evidence="2 3">BP 5553</strain>
    </source>
</reference>
<dbReference type="Proteomes" id="UP000254866">
    <property type="component" value="Unassembled WGS sequence"/>
</dbReference>